<dbReference type="Pfam" id="PF00892">
    <property type="entry name" value="EamA"/>
    <property type="match status" value="2"/>
</dbReference>
<accession>A0A0P1ING2</accession>
<feature type="transmembrane region" description="Helical" evidence="6">
    <location>
        <begin position="239"/>
        <end position="259"/>
    </location>
</feature>
<feature type="domain" description="EamA" evidence="7">
    <location>
        <begin position="9"/>
        <end position="142"/>
    </location>
</feature>
<evidence type="ECO:0000313" key="8">
    <source>
        <dbReference type="EMBL" id="CUK25162.1"/>
    </source>
</evidence>
<gene>
    <name evidence="8" type="ORF">TA5114_00952</name>
</gene>
<evidence type="ECO:0000256" key="6">
    <source>
        <dbReference type="SAM" id="Phobius"/>
    </source>
</evidence>
<evidence type="ECO:0000313" key="9">
    <source>
        <dbReference type="Proteomes" id="UP000051184"/>
    </source>
</evidence>
<dbReference type="OrthoDB" id="7165334at2"/>
<feature type="transmembrane region" description="Helical" evidence="6">
    <location>
        <begin position="12"/>
        <end position="31"/>
    </location>
</feature>
<reference evidence="9" key="1">
    <citation type="submission" date="2015-09" db="EMBL/GenBank/DDBJ databases">
        <authorList>
            <person name="Rodrigo-Torres Lidia"/>
            <person name="Arahal R.David."/>
        </authorList>
    </citation>
    <scope>NUCLEOTIDE SEQUENCE [LARGE SCALE GENOMIC DNA]</scope>
    <source>
        <strain evidence="9">CECT 5114</strain>
    </source>
</reference>
<protein>
    <submittedName>
        <fullName evidence="8">Phosphonate utilization associated putative membrane protein</fullName>
    </submittedName>
</protein>
<dbReference type="InterPro" id="IPR000620">
    <property type="entry name" value="EamA_dom"/>
</dbReference>
<comment type="similarity">
    <text evidence="2">Belongs to the drug/metabolite transporter (DMT) superfamily. 10 TMS drug/metabolite exporter (DME) (TC 2.A.7.3) family.</text>
</comment>
<dbReference type="RefSeq" id="WP_058314167.1">
    <property type="nucleotide sequence ID" value="NZ_CYTO01000001.1"/>
</dbReference>
<evidence type="ECO:0000256" key="5">
    <source>
        <dbReference type="ARBA" id="ARBA00023136"/>
    </source>
</evidence>
<evidence type="ECO:0000256" key="3">
    <source>
        <dbReference type="ARBA" id="ARBA00022692"/>
    </source>
</evidence>
<evidence type="ECO:0000256" key="2">
    <source>
        <dbReference type="ARBA" id="ARBA00009853"/>
    </source>
</evidence>
<sequence>MPVLNDNLRGALFMMGAMFAFTVNDTIIKWVGVNMSLPQLLAIRGTITTLILFVAAMSVGAFRQPIERRDAWLISARAACEVAAAYFFLTALLRMDLAIATAILLVLPLSVALCAALFFKEPLGWRRMLAILIGFCGMLLIVKPGPNGITVEAWLALAAVACVTARDLIARRITKKTHSLAPALAGAFGVGLSGYVAMAGQDWVPVSLPDMIALTGSAVMVGIAYACSVGAMRVGEVAFVVPFRYTSLVWALVLGYVVFGEWPDWLSLLGAGILVATGLFTIYRETQTRKAQPKAART</sequence>
<keyword evidence="4 6" id="KW-1133">Transmembrane helix</keyword>
<evidence type="ECO:0000256" key="4">
    <source>
        <dbReference type="ARBA" id="ARBA00022989"/>
    </source>
</evidence>
<dbReference type="Gene3D" id="1.10.3730.20">
    <property type="match status" value="1"/>
</dbReference>
<feature type="transmembrane region" description="Helical" evidence="6">
    <location>
        <begin position="265"/>
        <end position="283"/>
    </location>
</feature>
<dbReference type="SUPFAM" id="SSF103481">
    <property type="entry name" value="Multidrug resistance efflux transporter EmrE"/>
    <property type="match status" value="2"/>
</dbReference>
<dbReference type="AlphaFoldDB" id="A0A0P1ING2"/>
<feature type="domain" description="EamA" evidence="7">
    <location>
        <begin position="154"/>
        <end position="277"/>
    </location>
</feature>
<keyword evidence="5 6" id="KW-0472">Membrane</keyword>
<dbReference type="PANTHER" id="PTHR22911:SF6">
    <property type="entry name" value="SOLUTE CARRIER FAMILY 35 MEMBER G1"/>
    <property type="match status" value="1"/>
</dbReference>
<organism evidence="8 9">
    <name type="scientific">Cognatishimia activa</name>
    <dbReference type="NCBI Taxonomy" id="1715691"/>
    <lineage>
        <taxon>Bacteria</taxon>
        <taxon>Pseudomonadati</taxon>
        <taxon>Pseudomonadota</taxon>
        <taxon>Alphaproteobacteria</taxon>
        <taxon>Rhodobacterales</taxon>
        <taxon>Paracoccaceae</taxon>
        <taxon>Cognatishimia</taxon>
    </lineage>
</organism>
<evidence type="ECO:0000256" key="1">
    <source>
        <dbReference type="ARBA" id="ARBA00004141"/>
    </source>
</evidence>
<dbReference type="EMBL" id="CYUE01000008">
    <property type="protein sequence ID" value="CUK25162.1"/>
    <property type="molecule type" value="Genomic_DNA"/>
</dbReference>
<feature type="transmembrane region" description="Helical" evidence="6">
    <location>
        <begin position="99"/>
        <end position="119"/>
    </location>
</feature>
<dbReference type="GO" id="GO:0016020">
    <property type="term" value="C:membrane"/>
    <property type="evidence" value="ECO:0007669"/>
    <property type="project" value="UniProtKB-SubCell"/>
</dbReference>
<keyword evidence="3 6" id="KW-0812">Transmembrane</keyword>
<dbReference type="PANTHER" id="PTHR22911">
    <property type="entry name" value="ACYL-MALONYL CONDENSING ENZYME-RELATED"/>
    <property type="match status" value="1"/>
</dbReference>
<name>A0A0P1ING2_9RHOB</name>
<keyword evidence="9" id="KW-1185">Reference proteome</keyword>
<proteinExistence type="inferred from homology"/>
<dbReference type="STRING" id="1715691.TA5113_00027"/>
<comment type="subcellular location">
    <subcellularLocation>
        <location evidence="1">Membrane</location>
        <topology evidence="1">Multi-pass membrane protein</topology>
    </subcellularLocation>
</comment>
<feature type="transmembrane region" description="Helical" evidence="6">
    <location>
        <begin position="211"/>
        <end position="232"/>
    </location>
</feature>
<dbReference type="Proteomes" id="UP000051184">
    <property type="component" value="Unassembled WGS sequence"/>
</dbReference>
<dbReference type="InterPro" id="IPR037185">
    <property type="entry name" value="EmrE-like"/>
</dbReference>
<feature type="transmembrane region" description="Helical" evidence="6">
    <location>
        <begin position="43"/>
        <end position="62"/>
    </location>
</feature>
<feature type="transmembrane region" description="Helical" evidence="6">
    <location>
        <begin position="181"/>
        <end position="199"/>
    </location>
</feature>
<evidence type="ECO:0000259" key="7">
    <source>
        <dbReference type="Pfam" id="PF00892"/>
    </source>
</evidence>